<dbReference type="VEuPathDB" id="FungiDB:I7I51_08184"/>
<evidence type="ECO:0000313" key="1">
    <source>
        <dbReference type="EMBL" id="QSS58755.1"/>
    </source>
</evidence>
<organism evidence="1 2">
    <name type="scientific">Ajellomyces capsulatus</name>
    <name type="common">Darling's disease fungus</name>
    <name type="synonym">Histoplasma capsulatum</name>
    <dbReference type="NCBI Taxonomy" id="5037"/>
    <lineage>
        <taxon>Eukaryota</taxon>
        <taxon>Fungi</taxon>
        <taxon>Dikarya</taxon>
        <taxon>Ascomycota</taxon>
        <taxon>Pezizomycotina</taxon>
        <taxon>Eurotiomycetes</taxon>
        <taxon>Eurotiomycetidae</taxon>
        <taxon>Onygenales</taxon>
        <taxon>Ajellomycetaceae</taxon>
        <taxon>Histoplasma</taxon>
    </lineage>
</organism>
<dbReference type="EMBL" id="CP069109">
    <property type="protein sequence ID" value="QSS58755.1"/>
    <property type="molecule type" value="Genomic_DNA"/>
</dbReference>
<name>A0A8A1LZP8_AJECA</name>
<reference evidence="1" key="1">
    <citation type="submission" date="2021-01" db="EMBL/GenBank/DDBJ databases">
        <title>Chromosome-level genome assembly of a human fungal pathogen reveals clustering of transcriptionally co-regulated genes.</title>
        <authorList>
            <person name="Voorhies M."/>
            <person name="Cohen S."/>
            <person name="Shea T.P."/>
            <person name="Petrus S."/>
            <person name="Munoz J.F."/>
            <person name="Poplawski S."/>
            <person name="Goldman W.E."/>
            <person name="Michael T."/>
            <person name="Cuomo C.A."/>
            <person name="Sil A."/>
            <person name="Beyhan S."/>
        </authorList>
    </citation>
    <scope>NUCLEOTIDE SEQUENCE</scope>
    <source>
        <strain evidence="1">WU24</strain>
    </source>
</reference>
<sequence length="89" mass="10658">MTNPSKALWRDEPGGAPRARTWVRFLMQRPTTNSPFCSRKMKMMKNSQVAMKVLRGRKVKLLWMKWMTCNLILHQMTKMTRALMRRRMS</sequence>
<evidence type="ECO:0000313" key="2">
    <source>
        <dbReference type="Proteomes" id="UP000663671"/>
    </source>
</evidence>
<dbReference type="Proteomes" id="UP000663671">
    <property type="component" value="Chromosome 2"/>
</dbReference>
<gene>
    <name evidence="1" type="ORF">I7I51_08184</name>
</gene>
<proteinExistence type="predicted"/>
<protein>
    <submittedName>
        <fullName evidence="1">Signal transducer</fullName>
    </submittedName>
</protein>
<dbReference type="AlphaFoldDB" id="A0A8A1LZP8"/>
<accession>A0A8A1LZP8</accession>